<accession>A0A7J9KVU3</accession>
<dbReference type="CDD" id="cd06222">
    <property type="entry name" value="RNase_H_like"/>
    <property type="match status" value="1"/>
</dbReference>
<evidence type="ECO:0000313" key="1">
    <source>
        <dbReference type="EMBL" id="MBA0850548.1"/>
    </source>
</evidence>
<reference evidence="1 2" key="1">
    <citation type="journal article" date="2019" name="Genome Biol. Evol.">
        <title>Insights into the evolution of the New World diploid cottons (Gossypium, subgenus Houzingenia) based on genome sequencing.</title>
        <authorList>
            <person name="Grover C.E."/>
            <person name="Arick M.A. 2nd"/>
            <person name="Thrash A."/>
            <person name="Conover J.L."/>
            <person name="Sanders W.S."/>
            <person name="Peterson D.G."/>
            <person name="Frelichowski J.E."/>
            <person name="Scheffler J.A."/>
            <person name="Scheffler B.E."/>
            <person name="Wendel J.F."/>
        </authorList>
    </citation>
    <scope>NUCLEOTIDE SEQUENCE [LARGE SCALE GENOMIC DNA]</scope>
    <source>
        <strain evidence="1">1</strain>
        <tissue evidence="1">Leaf</tissue>
    </source>
</reference>
<proteinExistence type="predicted"/>
<comment type="caution">
    <text evidence="1">The sequence shown here is derived from an EMBL/GenBank/DDBJ whole genome shotgun (WGS) entry which is preliminary data.</text>
</comment>
<dbReference type="EMBL" id="JABFAF010000003">
    <property type="protein sequence ID" value="MBA0850548.1"/>
    <property type="molecule type" value="Genomic_DNA"/>
</dbReference>
<organism evidence="1 2">
    <name type="scientific">Gossypium schwendimanii</name>
    <name type="common">Cotton</name>
    <dbReference type="NCBI Taxonomy" id="34291"/>
    <lineage>
        <taxon>Eukaryota</taxon>
        <taxon>Viridiplantae</taxon>
        <taxon>Streptophyta</taxon>
        <taxon>Embryophyta</taxon>
        <taxon>Tracheophyta</taxon>
        <taxon>Spermatophyta</taxon>
        <taxon>Magnoliopsida</taxon>
        <taxon>eudicotyledons</taxon>
        <taxon>Gunneridae</taxon>
        <taxon>Pentapetalae</taxon>
        <taxon>rosids</taxon>
        <taxon>malvids</taxon>
        <taxon>Malvales</taxon>
        <taxon>Malvaceae</taxon>
        <taxon>Malvoideae</taxon>
        <taxon>Gossypium</taxon>
    </lineage>
</organism>
<name>A0A7J9KVU3_GOSSC</name>
<keyword evidence="2" id="KW-1185">Reference proteome</keyword>
<dbReference type="OrthoDB" id="10417972at2759"/>
<sequence length="171" mass="19801">MVINVGDWNLDLFRLWLPEKGLGHNMACGVWGHISEDVLHAIRDFPVVCNIWNQLFPVGKHDRNQVCLNIDGVRHEVGFVAAGGIVQDHNGKWLFGFNRLEAAKDIRESSVKGSNSTLLWRIHQLLLRFGCWSICHIHREDNQDVDSLVNMVHERRHRLLMFKVSSFKRRS</sequence>
<protein>
    <recommendedName>
        <fullName evidence="3">RNase H type-1 domain-containing protein</fullName>
    </recommendedName>
</protein>
<evidence type="ECO:0000313" key="2">
    <source>
        <dbReference type="Proteomes" id="UP000593576"/>
    </source>
</evidence>
<dbReference type="InterPro" id="IPR044730">
    <property type="entry name" value="RNase_H-like_dom_plant"/>
</dbReference>
<dbReference type="Proteomes" id="UP000593576">
    <property type="component" value="Unassembled WGS sequence"/>
</dbReference>
<gene>
    <name evidence="1" type="ORF">Goshw_001242</name>
</gene>
<dbReference type="AlphaFoldDB" id="A0A7J9KVU3"/>
<evidence type="ECO:0008006" key="3">
    <source>
        <dbReference type="Google" id="ProtNLM"/>
    </source>
</evidence>